<evidence type="ECO:0000313" key="1">
    <source>
        <dbReference type="EMBL" id="CAK8686277.1"/>
    </source>
</evidence>
<sequence length="127" mass="15399">MMVWEILIRIKKIIRQFVYLLTLNFQHSSRNYFIYLLQILQIAFTYFQNKRLEPVIGLKRHHQRYSSLQFQTKRVYLSASIGQHWHLFPYITVDVPEKLPSCNEQYCHLIFQRLIIIVVDSFYTNSG</sequence>
<comment type="caution">
    <text evidence="1">The sequence shown here is derived from an EMBL/GenBank/DDBJ whole genome shotgun (WGS) entry which is preliminary data.</text>
</comment>
<dbReference type="Proteomes" id="UP001642483">
    <property type="component" value="Unassembled WGS sequence"/>
</dbReference>
<gene>
    <name evidence="1" type="ORF">CVLEPA_LOCUS18226</name>
    <name evidence="2" type="ORF">CVLEPA_LOCUS18242</name>
</gene>
<evidence type="ECO:0000313" key="3">
    <source>
        <dbReference type="Proteomes" id="UP001642483"/>
    </source>
</evidence>
<keyword evidence="3" id="KW-1185">Reference proteome</keyword>
<dbReference type="EMBL" id="CAWYQH010000102">
    <property type="protein sequence ID" value="CAK8686293.1"/>
    <property type="molecule type" value="Genomic_DNA"/>
</dbReference>
<dbReference type="EMBL" id="CAWYQH010000102">
    <property type="protein sequence ID" value="CAK8686277.1"/>
    <property type="molecule type" value="Genomic_DNA"/>
</dbReference>
<protein>
    <submittedName>
        <fullName evidence="1">Uncharacterized protein</fullName>
    </submittedName>
</protein>
<reference evidence="1 3" key="1">
    <citation type="submission" date="2024-02" db="EMBL/GenBank/DDBJ databases">
        <authorList>
            <person name="Daric V."/>
            <person name="Darras S."/>
        </authorList>
    </citation>
    <scope>NUCLEOTIDE SEQUENCE [LARGE SCALE GENOMIC DNA]</scope>
</reference>
<proteinExistence type="predicted"/>
<accession>A0ABP0G535</accession>
<name>A0ABP0G535_CLALP</name>
<organism evidence="1 3">
    <name type="scientific">Clavelina lepadiformis</name>
    <name type="common">Light-bulb sea squirt</name>
    <name type="synonym">Ascidia lepadiformis</name>
    <dbReference type="NCBI Taxonomy" id="159417"/>
    <lineage>
        <taxon>Eukaryota</taxon>
        <taxon>Metazoa</taxon>
        <taxon>Chordata</taxon>
        <taxon>Tunicata</taxon>
        <taxon>Ascidiacea</taxon>
        <taxon>Aplousobranchia</taxon>
        <taxon>Clavelinidae</taxon>
        <taxon>Clavelina</taxon>
    </lineage>
</organism>
<evidence type="ECO:0000313" key="2">
    <source>
        <dbReference type="EMBL" id="CAK8686293.1"/>
    </source>
</evidence>